<comment type="caution">
    <text evidence="3">The sequence shown here is derived from an EMBL/GenBank/DDBJ whole genome shotgun (WGS) entry which is preliminary data.</text>
</comment>
<dbReference type="PANTHER" id="PTHR30636">
    <property type="entry name" value="UPF0701 PROTEIN YICC"/>
    <property type="match status" value="1"/>
</dbReference>
<feature type="coiled-coil region" evidence="1">
    <location>
        <begin position="56"/>
        <end position="102"/>
    </location>
</feature>
<proteinExistence type="predicted"/>
<dbReference type="InterPro" id="IPR013551">
    <property type="entry name" value="YicC-like_C"/>
</dbReference>
<protein>
    <recommendedName>
        <fullName evidence="2">Endoribonuclease YicC-like C-terminal domain-containing protein</fullName>
    </recommendedName>
</protein>
<evidence type="ECO:0000259" key="2">
    <source>
        <dbReference type="Pfam" id="PF08340"/>
    </source>
</evidence>
<dbReference type="Pfam" id="PF08340">
    <property type="entry name" value="YicC-like_C"/>
    <property type="match status" value="1"/>
</dbReference>
<sequence length="191" mass="22468">MDFSVENMFSLPNVAEFKRKNFSGEEAAFLESSFEKTLDDVMRMRKREGREIGKEIRKHLQNIKQVVNRIEKQIKKQPFFIRERLRKRLKELKHEAPLSEKRIAEEASYFAQRYDLTEEIARLKSHLGYVLDLLSPGKEEPAGKKLDFIAQEIYREANTINSKSQDIEIIRGILTIKGEVESIRQQVQNIE</sequence>
<accession>X1H2R2</accession>
<evidence type="ECO:0000256" key="1">
    <source>
        <dbReference type="SAM" id="Coils"/>
    </source>
</evidence>
<reference evidence="3" key="1">
    <citation type="journal article" date="2014" name="Front. Microbiol.">
        <title>High frequency of phylogenetically diverse reductive dehalogenase-homologous genes in deep subseafloor sedimentary metagenomes.</title>
        <authorList>
            <person name="Kawai M."/>
            <person name="Futagami T."/>
            <person name="Toyoda A."/>
            <person name="Takaki Y."/>
            <person name="Nishi S."/>
            <person name="Hori S."/>
            <person name="Arai W."/>
            <person name="Tsubouchi T."/>
            <person name="Morono Y."/>
            <person name="Uchiyama I."/>
            <person name="Ito T."/>
            <person name="Fujiyama A."/>
            <person name="Inagaki F."/>
            <person name="Takami H."/>
        </authorList>
    </citation>
    <scope>NUCLEOTIDE SEQUENCE</scope>
    <source>
        <strain evidence="3">Expedition CK06-06</strain>
    </source>
</reference>
<gene>
    <name evidence="3" type="ORF">S03H2_16277</name>
</gene>
<dbReference type="PANTHER" id="PTHR30636:SF3">
    <property type="entry name" value="UPF0701 PROTEIN YICC"/>
    <property type="match status" value="1"/>
</dbReference>
<name>X1H2R2_9ZZZZ</name>
<dbReference type="InterPro" id="IPR005229">
    <property type="entry name" value="YicC/YloC-like"/>
</dbReference>
<organism evidence="3">
    <name type="scientific">marine sediment metagenome</name>
    <dbReference type="NCBI Taxonomy" id="412755"/>
    <lineage>
        <taxon>unclassified sequences</taxon>
        <taxon>metagenomes</taxon>
        <taxon>ecological metagenomes</taxon>
    </lineage>
</organism>
<evidence type="ECO:0000313" key="3">
    <source>
        <dbReference type="EMBL" id="GAH39543.1"/>
    </source>
</evidence>
<dbReference type="AlphaFoldDB" id="X1H2R2"/>
<feature type="domain" description="Endoribonuclease YicC-like C-terminal" evidence="2">
    <location>
        <begin position="71"/>
        <end position="191"/>
    </location>
</feature>
<dbReference type="GO" id="GO:0004521">
    <property type="term" value="F:RNA endonuclease activity"/>
    <property type="evidence" value="ECO:0007669"/>
    <property type="project" value="InterPro"/>
</dbReference>
<dbReference type="EMBL" id="BARU01008308">
    <property type="protein sequence ID" value="GAH39543.1"/>
    <property type="molecule type" value="Genomic_DNA"/>
</dbReference>
<keyword evidence="1" id="KW-0175">Coiled coil</keyword>